<evidence type="ECO:0000313" key="3">
    <source>
        <dbReference type="Proteomes" id="UP001066276"/>
    </source>
</evidence>
<dbReference type="AlphaFoldDB" id="A0AAV7W7A3"/>
<feature type="compositionally biased region" description="Basic and acidic residues" evidence="1">
    <location>
        <begin position="578"/>
        <end position="598"/>
    </location>
</feature>
<dbReference type="PANTHER" id="PTHR28651">
    <property type="entry name" value="TRANSMEMBRANE PROTEIN 232"/>
    <property type="match status" value="1"/>
</dbReference>
<evidence type="ECO:0008006" key="4">
    <source>
        <dbReference type="Google" id="ProtNLM"/>
    </source>
</evidence>
<protein>
    <recommendedName>
        <fullName evidence="4">Transmembrane protein 232</fullName>
    </recommendedName>
</protein>
<name>A0AAV7W7A3_PLEWA</name>
<dbReference type="EMBL" id="JANPWB010000002">
    <property type="protein sequence ID" value="KAJ1208155.1"/>
    <property type="molecule type" value="Genomic_DNA"/>
</dbReference>
<dbReference type="PANTHER" id="PTHR28651:SF1">
    <property type="entry name" value="TRANSMEMBRANE PROTEIN 232"/>
    <property type="match status" value="1"/>
</dbReference>
<accession>A0AAV7W7A3</accession>
<sequence>MRYRARVLNAVKIIICCVQRLIITSDLQKDRMPIIKVPPVHKFGIISQRRHQDFQQKYLEIATDRPCEEPRKPPEVTEEFINQFNAAKKPEEREHFLDLAEKFIIRSKRRAGYSCMGSGEYVDLPKAWTELILLAQCKGKIQEDALDVLLASLDHAPLEAEQCPVLFFLAESVLYRICCDAIQKPYLYSSEVKLSKLGSLTLLRLYWFHMSGQLSCPDDNKKRLYTYLQAIPACEETYQPYPNVLSALHLMLKAGEMVCGALVTRNSHIENKECTLMEGSSIGKSEPSSIRSVKSKDEGTESGMSRLLWHSLLAWFCVRSSSPNLDDVLRHLPAFKEELFNDNWLDSILALFVLGEAAKVNACCLQVLLDLMGAVIPNTDFLQSQGDDCLPDLTSWPWEIIYFYSSVLADICVSAHTSEIQKYALIGFNNESSSTIYNNEAQDTSLCGLLRHRIPSFNKSDPLFWTIRYSGLYNLVKVCNHLRGDVNREGLRNAAWKAIHKQESNEEDFRVLAAVKVAEAEINGPANPFISPSDRPPLTPCCSQHVGWRLTNGLSKLFLPPIVPHIRLPKIPVPRPTPTDRSKTKKDSKEKKEPRTSLRQEMVPPAAASTPSRDRADVYLRMILESQWIRHTEIQMKQEEELWKKELLEKQRKEDERFIEIMKQREEKLKKGTKPYELLAATYTEKKLEL</sequence>
<keyword evidence="3" id="KW-1185">Reference proteome</keyword>
<reference evidence="2" key="1">
    <citation type="journal article" date="2022" name="bioRxiv">
        <title>Sequencing and chromosome-scale assembly of the giantPleurodeles waltlgenome.</title>
        <authorList>
            <person name="Brown T."/>
            <person name="Elewa A."/>
            <person name="Iarovenko S."/>
            <person name="Subramanian E."/>
            <person name="Araus A.J."/>
            <person name="Petzold A."/>
            <person name="Susuki M."/>
            <person name="Suzuki K.-i.T."/>
            <person name="Hayashi T."/>
            <person name="Toyoda A."/>
            <person name="Oliveira C."/>
            <person name="Osipova E."/>
            <person name="Leigh N.D."/>
            <person name="Simon A."/>
            <person name="Yun M.H."/>
        </authorList>
    </citation>
    <scope>NUCLEOTIDE SEQUENCE</scope>
    <source>
        <strain evidence="2">20211129_DDA</strain>
        <tissue evidence="2">Liver</tissue>
    </source>
</reference>
<evidence type="ECO:0000256" key="1">
    <source>
        <dbReference type="SAM" id="MobiDB-lite"/>
    </source>
</evidence>
<dbReference type="Proteomes" id="UP001066276">
    <property type="component" value="Chromosome 1_2"/>
</dbReference>
<comment type="caution">
    <text evidence="2">The sequence shown here is derived from an EMBL/GenBank/DDBJ whole genome shotgun (WGS) entry which is preliminary data.</text>
</comment>
<gene>
    <name evidence="2" type="ORF">NDU88_003543</name>
</gene>
<dbReference type="InterPro" id="IPR031747">
    <property type="entry name" value="TMEM232"/>
</dbReference>
<feature type="region of interest" description="Disordered" evidence="1">
    <location>
        <begin position="569"/>
        <end position="612"/>
    </location>
</feature>
<evidence type="ECO:0000313" key="2">
    <source>
        <dbReference type="EMBL" id="KAJ1208155.1"/>
    </source>
</evidence>
<proteinExistence type="predicted"/>
<dbReference type="Pfam" id="PF15877">
    <property type="entry name" value="TMEM232"/>
    <property type="match status" value="1"/>
</dbReference>
<organism evidence="2 3">
    <name type="scientific">Pleurodeles waltl</name>
    <name type="common">Iberian ribbed newt</name>
    <dbReference type="NCBI Taxonomy" id="8319"/>
    <lineage>
        <taxon>Eukaryota</taxon>
        <taxon>Metazoa</taxon>
        <taxon>Chordata</taxon>
        <taxon>Craniata</taxon>
        <taxon>Vertebrata</taxon>
        <taxon>Euteleostomi</taxon>
        <taxon>Amphibia</taxon>
        <taxon>Batrachia</taxon>
        <taxon>Caudata</taxon>
        <taxon>Salamandroidea</taxon>
        <taxon>Salamandridae</taxon>
        <taxon>Pleurodelinae</taxon>
        <taxon>Pleurodeles</taxon>
    </lineage>
</organism>